<dbReference type="Pfam" id="PF18943">
    <property type="entry name" value="DUF5690"/>
    <property type="match status" value="1"/>
</dbReference>
<feature type="transmembrane region" description="Helical" evidence="1">
    <location>
        <begin position="357"/>
        <end position="380"/>
    </location>
</feature>
<dbReference type="Proteomes" id="UP000185003">
    <property type="component" value="Unassembled WGS sequence"/>
</dbReference>
<feature type="transmembrane region" description="Helical" evidence="1">
    <location>
        <begin position="224"/>
        <end position="241"/>
    </location>
</feature>
<keyword evidence="1" id="KW-0812">Transmembrane</keyword>
<sequence length="445" mass="50808">MFKKRLQDSSGIFFIVWCLLASFGTYFCMYAFRKPFNTGLYANLELFGIGYKSVLIIAQVMGYMLSKFIGIKVISELQPSRRIRLIIALILFAEVSLLGFGLVPYPYNFFFLFLNGLPLGMVWGVIFSFLEGRRFTEILGMGLSISIIAASGVLKTVYMEIHDLFPFISEFWMPFTIGLVFLPLFCFFVWMLSVIPAPNDTDKLLRAERQPMNAEDKRTVIRKYGPGLLCILLSYCLLTTLRDFRDNFSVEIWNDISGTHWNKAVFSQTELLSTLIVVCCVAPLSLIRSNIRGFWATQGLIIFGILMSGLSTFLFYQAWISPFMWMLLLGTGLFLAYIPIQIAIFERLIGLFKMKANAGFFVYGCDATGYLGSVGLLLYREFFMKDLRWSRVLMQFSYVMCFTCLALLLLSLVFFNRKYGISKLFQSPGAGPEPPVNMKNITLHQ</sequence>
<dbReference type="InterPro" id="IPR043745">
    <property type="entry name" value="DUF5690"/>
</dbReference>
<feature type="transmembrane region" description="Helical" evidence="1">
    <location>
        <begin position="137"/>
        <end position="159"/>
    </location>
</feature>
<feature type="transmembrane region" description="Helical" evidence="1">
    <location>
        <begin position="392"/>
        <end position="415"/>
    </location>
</feature>
<keyword evidence="1" id="KW-1133">Transmembrane helix</keyword>
<dbReference type="STRING" id="536979.SAMN04488055_4722"/>
<organism evidence="2 3">
    <name type="scientific">Chitinophaga niabensis</name>
    <dbReference type="NCBI Taxonomy" id="536979"/>
    <lineage>
        <taxon>Bacteria</taxon>
        <taxon>Pseudomonadati</taxon>
        <taxon>Bacteroidota</taxon>
        <taxon>Chitinophagia</taxon>
        <taxon>Chitinophagales</taxon>
        <taxon>Chitinophagaceae</taxon>
        <taxon>Chitinophaga</taxon>
    </lineage>
</organism>
<evidence type="ECO:0000313" key="2">
    <source>
        <dbReference type="EMBL" id="SIO49480.1"/>
    </source>
</evidence>
<evidence type="ECO:0000313" key="3">
    <source>
        <dbReference type="Proteomes" id="UP000185003"/>
    </source>
</evidence>
<gene>
    <name evidence="2" type="ORF">SAMN04488055_4722</name>
</gene>
<feature type="transmembrane region" description="Helical" evidence="1">
    <location>
        <begin position="44"/>
        <end position="65"/>
    </location>
</feature>
<evidence type="ECO:0000256" key="1">
    <source>
        <dbReference type="SAM" id="Phobius"/>
    </source>
</evidence>
<protein>
    <recommendedName>
        <fullName evidence="4">Sugar phosphate permease</fullName>
    </recommendedName>
</protein>
<keyword evidence="1" id="KW-0472">Membrane</keyword>
<keyword evidence="3" id="KW-1185">Reference proteome</keyword>
<dbReference type="AlphaFoldDB" id="A0A1N6JYS0"/>
<feature type="transmembrane region" description="Helical" evidence="1">
    <location>
        <begin position="12"/>
        <end position="32"/>
    </location>
</feature>
<reference evidence="3" key="1">
    <citation type="submission" date="2016-11" db="EMBL/GenBank/DDBJ databases">
        <authorList>
            <person name="Varghese N."/>
            <person name="Submissions S."/>
        </authorList>
    </citation>
    <scope>NUCLEOTIDE SEQUENCE [LARGE SCALE GENOMIC DNA]</scope>
    <source>
        <strain evidence="3">DSM 24787</strain>
    </source>
</reference>
<accession>A0A1N6JYS0</accession>
<dbReference type="EMBL" id="FSRA01000002">
    <property type="protein sequence ID" value="SIO49480.1"/>
    <property type="molecule type" value="Genomic_DNA"/>
</dbReference>
<proteinExistence type="predicted"/>
<feature type="transmembrane region" description="Helical" evidence="1">
    <location>
        <begin position="109"/>
        <end position="130"/>
    </location>
</feature>
<feature type="transmembrane region" description="Helical" evidence="1">
    <location>
        <begin position="85"/>
        <end position="103"/>
    </location>
</feature>
<dbReference type="OrthoDB" id="182994at2"/>
<feature type="transmembrane region" description="Helical" evidence="1">
    <location>
        <begin position="271"/>
        <end position="287"/>
    </location>
</feature>
<feature type="transmembrane region" description="Helical" evidence="1">
    <location>
        <begin position="299"/>
        <end position="319"/>
    </location>
</feature>
<evidence type="ECO:0008006" key="4">
    <source>
        <dbReference type="Google" id="ProtNLM"/>
    </source>
</evidence>
<feature type="transmembrane region" description="Helical" evidence="1">
    <location>
        <begin position="325"/>
        <end position="345"/>
    </location>
</feature>
<name>A0A1N6JYS0_9BACT</name>
<feature type="transmembrane region" description="Helical" evidence="1">
    <location>
        <begin position="171"/>
        <end position="195"/>
    </location>
</feature>